<name>A0A0P1KZ97_9SACH</name>
<dbReference type="Gene3D" id="1.10.472.80">
    <property type="entry name" value="Ypt/Rab-GAP domain of gyp1p, domain 3"/>
    <property type="match status" value="1"/>
</dbReference>
<accession>A0A0P1KZ97</accession>
<evidence type="ECO:0000313" key="4">
    <source>
        <dbReference type="Proteomes" id="UP000236544"/>
    </source>
</evidence>
<dbReference type="GO" id="GO:0006888">
    <property type="term" value="P:endoplasmic reticulum to Golgi vesicle-mediated transport"/>
    <property type="evidence" value="ECO:0007669"/>
    <property type="project" value="TreeGrafter"/>
</dbReference>
<protein>
    <submittedName>
        <fullName evidence="3">LAQU0S06e04764g1_1</fullName>
    </submittedName>
</protein>
<sequence>MASSYSVRVNDHEFLSESVMDEKSVVYFRHSERLSKKSHDLTCALADGDFGALAALGRDADGFLKHELRGPAWLALLKSRLPFDAASSSKAGSGEPHRDEHQVSLDVKRSFGDIKDDNAKAFLRHALEHTIVRVLRAFPQLSYYQGYHDVCAVFVLVFVHASAPGLEHNLSASTSSTASAEGLDAPHDSDGSEISESLSASSISTKLADDSLLLVDNEQLFEAVVIFTLLYLRDFMMNSLTFTIDQLALIPLIVKQKDSHFYRTFQLDKIDAFFALSSILTLFSHDLRPQSDDAPSIVFQVFDLVISANSMMVPLVAYSNLLLAKKDDLLLRYKENIDNFDNSTDLIHGVIQQEMIAGSSVQLWNDILDASRNSSLDLPKESKKILNKYSVLLTDSRGPVPLEDVLTWLSREICLNESVGSRNARLDNKKSPVPKWRLLAQGRGSTLVKFSLFIGVAAILLKLYIQSLEGHQGHRRIELRAYFDQLRSLRFLGLNQPQRVWLDPLKTLLKIGRS</sequence>
<dbReference type="InterPro" id="IPR035969">
    <property type="entry name" value="Rab-GAP_TBC_sf"/>
</dbReference>
<evidence type="ECO:0000313" key="3">
    <source>
        <dbReference type="EMBL" id="CUS22731.1"/>
    </source>
</evidence>
<evidence type="ECO:0000259" key="2">
    <source>
        <dbReference type="PROSITE" id="PS50086"/>
    </source>
</evidence>
<dbReference type="AlphaFoldDB" id="A0A0P1KZ97"/>
<dbReference type="Pfam" id="PF00566">
    <property type="entry name" value="RabGAP-TBC"/>
    <property type="match status" value="1"/>
</dbReference>
<evidence type="ECO:0000256" key="1">
    <source>
        <dbReference type="ARBA" id="ARBA00022468"/>
    </source>
</evidence>
<dbReference type="InterPro" id="IPR045913">
    <property type="entry name" value="TBC20/Gyp8-like"/>
</dbReference>
<dbReference type="OrthoDB" id="206700at2759"/>
<dbReference type="SMART" id="SM00164">
    <property type="entry name" value="TBC"/>
    <property type="match status" value="1"/>
</dbReference>
<dbReference type="InterPro" id="IPR000195">
    <property type="entry name" value="Rab-GAP-TBC_dom"/>
</dbReference>
<gene>
    <name evidence="3" type="ORF">LAQU0_S06e04764g</name>
</gene>
<dbReference type="PANTHER" id="PTHR20913">
    <property type="entry name" value="TBC1 DOMAIN FAMILY MEMBER 20/GTPASE"/>
    <property type="match status" value="1"/>
</dbReference>
<proteinExistence type="predicted"/>
<dbReference type="EMBL" id="LN890530">
    <property type="protein sequence ID" value="CUS22731.1"/>
    <property type="molecule type" value="Genomic_DNA"/>
</dbReference>
<dbReference type="Gene3D" id="1.10.8.1310">
    <property type="match status" value="1"/>
</dbReference>
<dbReference type="PROSITE" id="PS50086">
    <property type="entry name" value="TBC_RABGAP"/>
    <property type="match status" value="1"/>
</dbReference>
<organism evidence="3 4">
    <name type="scientific">Lachancea quebecensis</name>
    <dbReference type="NCBI Taxonomy" id="1654605"/>
    <lineage>
        <taxon>Eukaryota</taxon>
        <taxon>Fungi</taxon>
        <taxon>Dikarya</taxon>
        <taxon>Ascomycota</taxon>
        <taxon>Saccharomycotina</taxon>
        <taxon>Saccharomycetes</taxon>
        <taxon>Saccharomycetales</taxon>
        <taxon>Saccharomycetaceae</taxon>
        <taxon>Lachancea</taxon>
    </lineage>
</organism>
<dbReference type="SUPFAM" id="SSF47923">
    <property type="entry name" value="Ypt/Rab-GAP domain of gyp1p"/>
    <property type="match status" value="1"/>
</dbReference>
<dbReference type="GO" id="GO:0005096">
    <property type="term" value="F:GTPase activator activity"/>
    <property type="evidence" value="ECO:0007669"/>
    <property type="project" value="UniProtKB-KW"/>
</dbReference>
<keyword evidence="1" id="KW-0343">GTPase activation</keyword>
<dbReference type="PANTHER" id="PTHR20913:SF7">
    <property type="entry name" value="RE60063P"/>
    <property type="match status" value="1"/>
</dbReference>
<dbReference type="Proteomes" id="UP000236544">
    <property type="component" value="Unassembled WGS sequence"/>
</dbReference>
<reference evidence="4" key="1">
    <citation type="submission" date="2015-10" db="EMBL/GenBank/DDBJ databases">
        <authorList>
            <person name="Devillers H."/>
        </authorList>
    </citation>
    <scope>NUCLEOTIDE SEQUENCE [LARGE SCALE GENOMIC DNA]</scope>
</reference>
<feature type="domain" description="Rab-GAP TBC" evidence="2">
    <location>
        <begin position="63"/>
        <end position="309"/>
    </location>
</feature>
<dbReference type="GO" id="GO:0005789">
    <property type="term" value="C:endoplasmic reticulum membrane"/>
    <property type="evidence" value="ECO:0007669"/>
    <property type="project" value="TreeGrafter"/>
</dbReference>
<keyword evidence="4" id="KW-1185">Reference proteome</keyword>